<sequence length="359" mass="41566">MRRFQLASLLLLIFFFDRVTIPIRGWFLVHIGMLCGFAELVRSLHVYRLRDGKEKEVEREFVFSVDGPYVEMKAGPILRLRRFQVLELFEGLVIGLWCCIFAFHVNNPPHLSHSSFLLSVSRSAFIIIVVEKDSITNMRNPKLKSIPTLAKDIHFILKLSCKTDNEEPSRFSSKEICELDRDNCHQSKKSLPVLDQDLNCLPCSVSPSDLSKSEQIELCAAGVMEKKKKRAASEDIARIALEDVVKCFGLPIVEASRNLKVGLTVLKRKCRELGIPRWPHRKIKSLDSLIRSLQEEAERHKQDNEDTTMAVAKRRRMLEREKETIERKPFLEIQSETKRFRQDVFKRRHRARALGNQGQ</sequence>
<dbReference type="InterPro" id="IPR003035">
    <property type="entry name" value="RWP-RK_dom"/>
</dbReference>
<proteinExistence type="predicted"/>
<evidence type="ECO:0000256" key="4">
    <source>
        <dbReference type="ARBA" id="ARBA00023125"/>
    </source>
</evidence>
<dbReference type="PROSITE" id="PS51519">
    <property type="entry name" value="RWP_RK"/>
    <property type="match status" value="1"/>
</dbReference>
<evidence type="ECO:0000256" key="6">
    <source>
        <dbReference type="ARBA" id="ARBA00023242"/>
    </source>
</evidence>
<dbReference type="EMBL" id="JAAWWB010000010">
    <property type="protein sequence ID" value="KAG6773756.1"/>
    <property type="molecule type" value="Genomic_DNA"/>
</dbReference>
<dbReference type="PANTHER" id="PTHR46373">
    <property type="entry name" value="PROTEIN RKD4"/>
    <property type="match status" value="1"/>
</dbReference>
<keyword evidence="10" id="KW-1185">Reference proteome</keyword>
<evidence type="ECO:0000313" key="10">
    <source>
        <dbReference type="Proteomes" id="UP000886885"/>
    </source>
</evidence>
<dbReference type="InterPro" id="IPR044607">
    <property type="entry name" value="RKD-like"/>
</dbReference>
<comment type="caution">
    <text evidence="9">The sequence shown here is derived from an EMBL/GenBank/DDBJ whole genome shotgun (WGS) entry which is preliminary data.</text>
</comment>
<dbReference type="Proteomes" id="UP000886885">
    <property type="component" value="Chromosome 5D"/>
</dbReference>
<organism evidence="9 10">
    <name type="scientific">Populus tomentosa</name>
    <name type="common">Chinese white poplar</name>
    <dbReference type="NCBI Taxonomy" id="118781"/>
    <lineage>
        <taxon>Eukaryota</taxon>
        <taxon>Viridiplantae</taxon>
        <taxon>Streptophyta</taxon>
        <taxon>Embryophyta</taxon>
        <taxon>Tracheophyta</taxon>
        <taxon>Spermatophyta</taxon>
        <taxon>Magnoliopsida</taxon>
        <taxon>eudicotyledons</taxon>
        <taxon>Gunneridae</taxon>
        <taxon>Pentapetalae</taxon>
        <taxon>rosids</taxon>
        <taxon>fabids</taxon>
        <taxon>Malpighiales</taxon>
        <taxon>Salicaceae</taxon>
        <taxon>Saliceae</taxon>
        <taxon>Populus</taxon>
    </lineage>
</organism>
<evidence type="ECO:0000259" key="8">
    <source>
        <dbReference type="PROSITE" id="PS51519"/>
    </source>
</evidence>
<keyword evidence="2" id="KW-0805">Transcription regulation</keyword>
<dbReference type="AlphaFoldDB" id="A0A8X7ZR98"/>
<dbReference type="OrthoDB" id="6270329at2759"/>
<keyword evidence="6" id="KW-0539">Nucleus</keyword>
<dbReference type="GO" id="GO:0003677">
    <property type="term" value="F:DNA binding"/>
    <property type="evidence" value="ECO:0007669"/>
    <property type="project" value="UniProtKB-KW"/>
</dbReference>
<keyword evidence="4" id="KW-0238">DNA-binding</keyword>
<evidence type="ECO:0000256" key="7">
    <source>
        <dbReference type="SAM" id="Coils"/>
    </source>
</evidence>
<evidence type="ECO:0000256" key="3">
    <source>
        <dbReference type="ARBA" id="ARBA00023054"/>
    </source>
</evidence>
<dbReference type="PANTHER" id="PTHR46373:SF12">
    <property type="entry name" value="PROTEIN RKD5"/>
    <property type="match status" value="1"/>
</dbReference>
<name>A0A8X7ZR98_POPTO</name>
<evidence type="ECO:0000313" key="9">
    <source>
        <dbReference type="EMBL" id="KAG6773756.1"/>
    </source>
</evidence>
<comment type="function">
    <text evidence="1">Putative transcription factor.</text>
</comment>
<gene>
    <name evidence="9" type="ORF">POTOM_021073</name>
</gene>
<dbReference type="GO" id="GO:0003700">
    <property type="term" value="F:DNA-binding transcription factor activity"/>
    <property type="evidence" value="ECO:0007669"/>
    <property type="project" value="InterPro"/>
</dbReference>
<feature type="coiled-coil region" evidence="7">
    <location>
        <begin position="283"/>
        <end position="310"/>
    </location>
</feature>
<keyword evidence="3 7" id="KW-0175">Coiled coil</keyword>
<reference evidence="9" key="1">
    <citation type="journal article" date="2020" name="bioRxiv">
        <title>Hybrid origin of Populus tomentosa Carr. identified through genome sequencing and phylogenomic analysis.</title>
        <authorList>
            <person name="An X."/>
            <person name="Gao K."/>
            <person name="Chen Z."/>
            <person name="Li J."/>
            <person name="Yang X."/>
            <person name="Yang X."/>
            <person name="Zhou J."/>
            <person name="Guo T."/>
            <person name="Zhao T."/>
            <person name="Huang S."/>
            <person name="Miao D."/>
            <person name="Khan W.U."/>
            <person name="Rao P."/>
            <person name="Ye M."/>
            <person name="Lei B."/>
            <person name="Liao W."/>
            <person name="Wang J."/>
            <person name="Ji L."/>
            <person name="Li Y."/>
            <person name="Guo B."/>
            <person name="Mustafa N.S."/>
            <person name="Li S."/>
            <person name="Yun Q."/>
            <person name="Keller S.R."/>
            <person name="Mao J."/>
            <person name="Zhang R."/>
            <person name="Strauss S.H."/>
        </authorList>
    </citation>
    <scope>NUCLEOTIDE SEQUENCE</scope>
    <source>
        <strain evidence="9">GM15</strain>
        <tissue evidence="9">Leaf</tissue>
    </source>
</reference>
<evidence type="ECO:0000256" key="1">
    <source>
        <dbReference type="ARBA" id="ARBA00004049"/>
    </source>
</evidence>
<feature type="domain" description="RWP-RK" evidence="8">
    <location>
        <begin position="221"/>
        <end position="306"/>
    </location>
</feature>
<keyword evidence="5" id="KW-0804">Transcription</keyword>
<dbReference type="Pfam" id="PF02042">
    <property type="entry name" value="RWP-RK"/>
    <property type="match status" value="1"/>
</dbReference>
<accession>A0A8X7ZR98</accession>
<evidence type="ECO:0000256" key="2">
    <source>
        <dbReference type="ARBA" id="ARBA00023015"/>
    </source>
</evidence>
<protein>
    <recommendedName>
        <fullName evidence="8">RWP-RK domain-containing protein</fullName>
    </recommendedName>
</protein>
<evidence type="ECO:0000256" key="5">
    <source>
        <dbReference type="ARBA" id="ARBA00023163"/>
    </source>
</evidence>